<feature type="compositionally biased region" description="Basic and acidic residues" evidence="1">
    <location>
        <begin position="46"/>
        <end position="62"/>
    </location>
</feature>
<feature type="region of interest" description="Disordered" evidence="1">
    <location>
        <begin position="1"/>
        <end position="20"/>
    </location>
</feature>
<keyword evidence="3" id="KW-1185">Reference proteome</keyword>
<proteinExistence type="predicted"/>
<sequence>MITPAGARHAFSNITHHGRSLAMFYRKRQRPSRKAAGVDADDNIDQEVKRARSRGTERIRSR</sequence>
<protein>
    <submittedName>
        <fullName evidence="2">Uncharacterized protein</fullName>
    </submittedName>
</protein>
<dbReference type="AlphaFoldDB" id="A0AAD1IJN0"/>
<evidence type="ECO:0000313" key="2">
    <source>
        <dbReference type="EMBL" id="BBY15653.1"/>
    </source>
</evidence>
<name>A0AAD1IJN0_9MYCO</name>
<dbReference type="EMBL" id="AP022586">
    <property type="protein sequence ID" value="BBY15653.1"/>
    <property type="molecule type" value="Genomic_DNA"/>
</dbReference>
<evidence type="ECO:0000313" key="3">
    <source>
        <dbReference type="Proteomes" id="UP000466607"/>
    </source>
</evidence>
<reference evidence="2 3" key="1">
    <citation type="journal article" date="2019" name="Emerg. Microbes Infect.">
        <title>Comprehensive subspecies identification of 175 nontuberculous mycobacteria species based on 7547 genomic profiles.</title>
        <authorList>
            <person name="Matsumoto Y."/>
            <person name="Kinjo T."/>
            <person name="Motooka D."/>
            <person name="Nabeya D."/>
            <person name="Jung N."/>
            <person name="Uechi K."/>
            <person name="Horii T."/>
            <person name="Iida T."/>
            <person name="Fujita J."/>
            <person name="Nakamura S."/>
        </authorList>
    </citation>
    <scope>NUCLEOTIDE SEQUENCE [LARGE SCALE GENOMIC DNA]</scope>
    <source>
        <strain evidence="2 3">JCM 17423</strain>
    </source>
</reference>
<evidence type="ECO:0000256" key="1">
    <source>
        <dbReference type="SAM" id="MobiDB-lite"/>
    </source>
</evidence>
<organism evidence="2 3">
    <name type="scientific">Mycolicibacterium litorale</name>
    <dbReference type="NCBI Taxonomy" id="758802"/>
    <lineage>
        <taxon>Bacteria</taxon>
        <taxon>Bacillati</taxon>
        <taxon>Actinomycetota</taxon>
        <taxon>Actinomycetes</taxon>
        <taxon>Mycobacteriales</taxon>
        <taxon>Mycobacteriaceae</taxon>
        <taxon>Mycolicibacterium</taxon>
    </lineage>
</organism>
<dbReference type="Proteomes" id="UP000466607">
    <property type="component" value="Chromosome"/>
</dbReference>
<accession>A0AAD1IJN0</accession>
<feature type="region of interest" description="Disordered" evidence="1">
    <location>
        <begin position="26"/>
        <end position="62"/>
    </location>
</feature>
<gene>
    <name evidence="2" type="ORF">MLIT_12450</name>
</gene>